<reference evidence="2 3" key="1">
    <citation type="journal article" date="2014" name="Int. J. Syst. Evol. Microbiol.">
        <title>Complete genome sequence of Corynebacterium casei LMG S-19264T (=DSM 44701T), isolated from a smear-ripened cheese.</title>
        <authorList>
            <consortium name="US DOE Joint Genome Institute (JGI-PGF)"/>
            <person name="Walter F."/>
            <person name="Albersmeier A."/>
            <person name="Kalinowski J."/>
            <person name="Ruckert C."/>
        </authorList>
    </citation>
    <scope>NUCLEOTIDE SEQUENCE [LARGE SCALE GENOMIC DNA]</scope>
    <source>
        <strain evidence="2 3">CGMCC 1.15358</strain>
    </source>
</reference>
<dbReference type="Pfam" id="PF11390">
    <property type="entry name" value="FdsD"/>
    <property type="match status" value="1"/>
</dbReference>
<sequence>MSDTPHSGTLARLIYMANQIARNFCALDHDAAATATADHIAQFWDPRMKAAISGKEADLSDVAARAFAILHEQGEPAPQTRATVFNDADEGGRSDAG</sequence>
<dbReference type="Proteomes" id="UP000598997">
    <property type="component" value="Unassembled WGS sequence"/>
</dbReference>
<evidence type="ECO:0000256" key="1">
    <source>
        <dbReference type="SAM" id="MobiDB-lite"/>
    </source>
</evidence>
<dbReference type="RefSeq" id="WP_066765505.1">
    <property type="nucleotide sequence ID" value="NZ_BMIO01000001.1"/>
</dbReference>
<dbReference type="EMBL" id="BMIO01000001">
    <property type="protein sequence ID" value="GGD32650.1"/>
    <property type="molecule type" value="Genomic_DNA"/>
</dbReference>
<protein>
    <recommendedName>
        <fullName evidence="4">Formate dehydrogenase</fullName>
    </recommendedName>
</protein>
<gene>
    <name evidence="2" type="ORF">GCM10010989_03390</name>
</gene>
<dbReference type="OrthoDB" id="7409377at2"/>
<dbReference type="InterPro" id="IPR021074">
    <property type="entry name" value="Formate_DH_dsu"/>
</dbReference>
<organism evidence="2 3">
    <name type="scientific">Croceicoccus pelagius</name>
    <dbReference type="NCBI Taxonomy" id="1703341"/>
    <lineage>
        <taxon>Bacteria</taxon>
        <taxon>Pseudomonadati</taxon>
        <taxon>Pseudomonadota</taxon>
        <taxon>Alphaproteobacteria</taxon>
        <taxon>Sphingomonadales</taxon>
        <taxon>Erythrobacteraceae</taxon>
        <taxon>Croceicoccus</taxon>
    </lineage>
</organism>
<keyword evidence="3" id="KW-1185">Reference proteome</keyword>
<evidence type="ECO:0000313" key="3">
    <source>
        <dbReference type="Proteomes" id="UP000598997"/>
    </source>
</evidence>
<feature type="region of interest" description="Disordered" evidence="1">
    <location>
        <begin position="71"/>
        <end position="97"/>
    </location>
</feature>
<comment type="caution">
    <text evidence="2">The sequence shown here is derived from an EMBL/GenBank/DDBJ whole genome shotgun (WGS) entry which is preliminary data.</text>
</comment>
<accession>A0A916Y6Z5</accession>
<evidence type="ECO:0000313" key="2">
    <source>
        <dbReference type="EMBL" id="GGD32650.1"/>
    </source>
</evidence>
<proteinExistence type="predicted"/>
<name>A0A916Y6Z5_9SPHN</name>
<evidence type="ECO:0008006" key="4">
    <source>
        <dbReference type="Google" id="ProtNLM"/>
    </source>
</evidence>
<dbReference type="AlphaFoldDB" id="A0A916Y6Z5"/>